<dbReference type="InterPro" id="IPR021740">
    <property type="entry name" value="Velvet"/>
</dbReference>
<dbReference type="Gene3D" id="2.60.40.3960">
    <property type="entry name" value="Velvet domain"/>
    <property type="match status" value="1"/>
</dbReference>
<keyword evidence="8" id="KW-1185">Reference proteome</keyword>
<keyword evidence="3" id="KW-0804">Transcription</keyword>
<accession>A0A9W7ZVZ5</accession>
<evidence type="ECO:0000256" key="4">
    <source>
        <dbReference type="ARBA" id="ARBA00023242"/>
    </source>
</evidence>
<evidence type="ECO:0000256" key="3">
    <source>
        <dbReference type="ARBA" id="ARBA00023163"/>
    </source>
</evidence>
<dbReference type="InterPro" id="IPR037525">
    <property type="entry name" value="Velvet_dom"/>
</dbReference>
<reference evidence="7" key="1">
    <citation type="submission" date="2022-07" db="EMBL/GenBank/DDBJ databases">
        <title>Phylogenomic reconstructions and comparative analyses of Kickxellomycotina fungi.</title>
        <authorList>
            <person name="Reynolds N.K."/>
            <person name="Stajich J.E."/>
            <person name="Barry K."/>
            <person name="Grigoriev I.V."/>
            <person name="Crous P."/>
            <person name="Smith M.E."/>
        </authorList>
    </citation>
    <scope>NUCLEOTIDE SEQUENCE</scope>
    <source>
        <strain evidence="7">NBRC 100468</strain>
    </source>
</reference>
<dbReference type="EMBL" id="JANBPU010000063">
    <property type="protein sequence ID" value="KAJ1917729.1"/>
    <property type="molecule type" value="Genomic_DNA"/>
</dbReference>
<name>A0A9W7ZVZ5_9FUNG</name>
<evidence type="ECO:0000256" key="5">
    <source>
        <dbReference type="SAM" id="MobiDB-lite"/>
    </source>
</evidence>
<organism evidence="7 8">
    <name type="scientific">Mycoemilia scoparia</name>
    <dbReference type="NCBI Taxonomy" id="417184"/>
    <lineage>
        <taxon>Eukaryota</taxon>
        <taxon>Fungi</taxon>
        <taxon>Fungi incertae sedis</taxon>
        <taxon>Zoopagomycota</taxon>
        <taxon>Kickxellomycotina</taxon>
        <taxon>Kickxellomycetes</taxon>
        <taxon>Kickxellales</taxon>
        <taxon>Kickxellaceae</taxon>
        <taxon>Mycoemilia</taxon>
    </lineage>
</organism>
<gene>
    <name evidence="7" type="ORF">H4219_003041</name>
</gene>
<evidence type="ECO:0000313" key="7">
    <source>
        <dbReference type="EMBL" id="KAJ1917729.1"/>
    </source>
</evidence>
<dbReference type="InterPro" id="IPR038491">
    <property type="entry name" value="Velvet_dom_sf"/>
</dbReference>
<dbReference type="OrthoDB" id="5599552at2759"/>
<dbReference type="PANTHER" id="PTHR33572">
    <property type="entry name" value="SPORE DEVELOPMENT REGULATOR VOSA"/>
    <property type="match status" value="1"/>
</dbReference>
<evidence type="ECO:0000256" key="1">
    <source>
        <dbReference type="ARBA" id="ARBA00004123"/>
    </source>
</evidence>
<evidence type="ECO:0000256" key="2">
    <source>
        <dbReference type="ARBA" id="ARBA00023015"/>
    </source>
</evidence>
<dbReference type="PANTHER" id="PTHR33572:SF3">
    <property type="entry name" value="VELVET COMPLEX SUBUNIT B"/>
    <property type="match status" value="1"/>
</dbReference>
<feature type="region of interest" description="Disordered" evidence="5">
    <location>
        <begin position="1"/>
        <end position="25"/>
    </location>
</feature>
<evidence type="ECO:0000313" key="8">
    <source>
        <dbReference type="Proteomes" id="UP001150538"/>
    </source>
</evidence>
<feature type="compositionally biased region" description="Low complexity" evidence="5">
    <location>
        <begin position="1"/>
        <end position="18"/>
    </location>
</feature>
<comment type="subcellular location">
    <subcellularLocation>
        <location evidence="1">Nucleus</location>
    </subcellularLocation>
</comment>
<dbReference type="PROSITE" id="PS51821">
    <property type="entry name" value="VELVET"/>
    <property type="match status" value="1"/>
</dbReference>
<proteinExistence type="predicted"/>
<dbReference type="GO" id="GO:0005634">
    <property type="term" value="C:nucleus"/>
    <property type="evidence" value="ECO:0007669"/>
    <property type="project" value="UniProtKB-SubCell"/>
</dbReference>
<sequence>MTGRRGTGRSSSPSNNTGQTRKRLFGEGMLEAPYRLCKKTNRSTPFMPGRQSFSSLDGAARVSYELVIVQQPGSTRELGFGDGDRRAIDPPPFVQLIIRDSDGNEIVPRTYETEGFVVNASLRSADDENDATVVLIRPSPAGLPPSIAETHPLQETRMLTWALVSSAYIVKDMDQKQCCYFVFPDLHVRSSGVFRLRFSLIRIPR</sequence>
<keyword evidence="4" id="KW-0539">Nucleus</keyword>
<dbReference type="AlphaFoldDB" id="A0A9W7ZVZ5"/>
<dbReference type="Pfam" id="PF11754">
    <property type="entry name" value="Velvet"/>
    <property type="match status" value="1"/>
</dbReference>
<evidence type="ECO:0000259" key="6">
    <source>
        <dbReference type="PROSITE" id="PS51821"/>
    </source>
</evidence>
<feature type="domain" description="Velvet" evidence="6">
    <location>
        <begin position="59"/>
        <end position="205"/>
    </location>
</feature>
<keyword evidence="2" id="KW-0805">Transcription regulation</keyword>
<comment type="caution">
    <text evidence="7">The sequence shown here is derived from an EMBL/GenBank/DDBJ whole genome shotgun (WGS) entry which is preliminary data.</text>
</comment>
<dbReference type="Proteomes" id="UP001150538">
    <property type="component" value="Unassembled WGS sequence"/>
</dbReference>
<protein>
    <recommendedName>
        <fullName evidence="6">Velvet domain-containing protein</fullName>
    </recommendedName>
</protein>